<comment type="caution">
    <text evidence="2">The sequence shown here is derived from an EMBL/GenBank/DDBJ whole genome shotgun (WGS) entry which is preliminary data.</text>
</comment>
<dbReference type="Pfam" id="PF13344">
    <property type="entry name" value="Hydrolase_6"/>
    <property type="match status" value="1"/>
</dbReference>
<dbReference type="GO" id="GO:0016787">
    <property type="term" value="F:hydrolase activity"/>
    <property type="evidence" value="ECO:0007669"/>
    <property type="project" value="UniProtKB-KW"/>
</dbReference>
<dbReference type="SFLD" id="SFLDG01139">
    <property type="entry name" value="C2.A:_Pyridoxal_Phosphate_Phos"/>
    <property type="match status" value="1"/>
</dbReference>
<comment type="similarity">
    <text evidence="1">Belongs to the HAD-like hydrolase superfamily. NagD family.</text>
</comment>
<sequence>MSNLKNKSTFLLDMDGTIFLGNELIEGAVDFLRAIKKSGRRYIFLTNNSSKSKSIYVEKLRNLGIDADKEEIFTSGEATTRYLKRQHKGAKVYLLGTPALEEEFISEGFEVIKERGQDIDFVVLGFDTTLTYEKLWGACEYISKGVEYIATHPDFNCPLPQGAFMPDAGAMAALIEASTGKKPKVIGKPNKEVVESISDKYGLDKSTMVMVGDRLYTDVQTGINAGITSVVVFSGETKEFDYKSSSIRADYAFASVKEMISQI</sequence>
<dbReference type="Pfam" id="PF13242">
    <property type="entry name" value="Hydrolase_like"/>
    <property type="match status" value="1"/>
</dbReference>
<dbReference type="Gene3D" id="3.40.50.1000">
    <property type="entry name" value="HAD superfamily/HAD-like"/>
    <property type="match status" value="2"/>
</dbReference>
<dbReference type="PIRSF" id="PIRSF000915">
    <property type="entry name" value="PGP-type_phosphatase"/>
    <property type="match status" value="1"/>
</dbReference>
<organism evidence="2 3">
    <name type="scientific">Acetoanaerobium pronyense</name>
    <dbReference type="NCBI Taxonomy" id="1482736"/>
    <lineage>
        <taxon>Bacteria</taxon>
        <taxon>Bacillati</taxon>
        <taxon>Bacillota</taxon>
        <taxon>Clostridia</taxon>
        <taxon>Peptostreptococcales</taxon>
        <taxon>Filifactoraceae</taxon>
        <taxon>Acetoanaerobium</taxon>
    </lineage>
</organism>
<comment type="cofactor">
    <cofactor evidence="1">
        <name>Mg(2+)</name>
        <dbReference type="ChEBI" id="CHEBI:18420"/>
    </cofactor>
</comment>
<dbReference type="SUPFAM" id="SSF56784">
    <property type="entry name" value="HAD-like"/>
    <property type="match status" value="1"/>
</dbReference>
<evidence type="ECO:0000313" key="2">
    <source>
        <dbReference type="EMBL" id="MBP2026607.1"/>
    </source>
</evidence>
<comment type="function">
    <text evidence="1">Catalyzes the dephosphorylation of 2-6 carbon acid sugars in vitro.</text>
</comment>
<dbReference type="NCBIfam" id="TIGR01460">
    <property type="entry name" value="HAD-SF-IIA"/>
    <property type="match status" value="1"/>
</dbReference>
<protein>
    <recommendedName>
        <fullName evidence="1">Acid sugar phosphatase</fullName>
        <ecNumber evidence="1">3.1.3.-</ecNumber>
    </recommendedName>
</protein>
<gene>
    <name evidence="2" type="ORF">J2Z35_000396</name>
</gene>
<keyword evidence="1" id="KW-0479">Metal-binding</keyword>
<accession>A0ABS4KFR1</accession>
<dbReference type="InterPro" id="IPR006357">
    <property type="entry name" value="HAD-SF_hydro_IIA"/>
</dbReference>
<evidence type="ECO:0000313" key="3">
    <source>
        <dbReference type="Proteomes" id="UP001314903"/>
    </source>
</evidence>
<dbReference type="InterPro" id="IPR036412">
    <property type="entry name" value="HAD-like_sf"/>
</dbReference>
<dbReference type="PANTHER" id="PTHR19288:SF46">
    <property type="entry name" value="HALOACID DEHALOGENASE-LIKE HYDROLASE DOMAIN-CONTAINING PROTEIN 2"/>
    <property type="match status" value="1"/>
</dbReference>
<dbReference type="InterPro" id="IPR023214">
    <property type="entry name" value="HAD_sf"/>
</dbReference>
<keyword evidence="2" id="KW-0378">Hydrolase</keyword>
<dbReference type="Proteomes" id="UP001314903">
    <property type="component" value="Unassembled WGS sequence"/>
</dbReference>
<keyword evidence="1" id="KW-0460">Magnesium</keyword>
<dbReference type="RefSeq" id="WP_209658814.1">
    <property type="nucleotide sequence ID" value="NZ_JAGGLI010000002.1"/>
</dbReference>
<proteinExistence type="inferred from homology"/>
<reference evidence="2 3" key="1">
    <citation type="submission" date="2021-03" db="EMBL/GenBank/DDBJ databases">
        <title>Genomic Encyclopedia of Type Strains, Phase IV (KMG-IV): sequencing the most valuable type-strain genomes for metagenomic binning, comparative biology and taxonomic classification.</title>
        <authorList>
            <person name="Goeker M."/>
        </authorList>
    </citation>
    <scope>NUCLEOTIDE SEQUENCE [LARGE SCALE GENOMIC DNA]</scope>
    <source>
        <strain evidence="2 3">DSM 27512</strain>
    </source>
</reference>
<dbReference type="PANTHER" id="PTHR19288">
    <property type="entry name" value="4-NITROPHENYLPHOSPHATASE-RELATED"/>
    <property type="match status" value="1"/>
</dbReference>
<dbReference type="SFLD" id="SFLDS00003">
    <property type="entry name" value="Haloacid_Dehalogenase"/>
    <property type="match status" value="1"/>
</dbReference>
<dbReference type="EC" id="3.1.3.-" evidence="1"/>
<name>A0ABS4KFR1_9FIRM</name>
<dbReference type="EMBL" id="JAGGLI010000002">
    <property type="protein sequence ID" value="MBP2026607.1"/>
    <property type="molecule type" value="Genomic_DNA"/>
</dbReference>
<keyword evidence="3" id="KW-1185">Reference proteome</keyword>
<evidence type="ECO:0000256" key="1">
    <source>
        <dbReference type="PIRNR" id="PIRNR000915"/>
    </source>
</evidence>